<dbReference type="PANTHER" id="PTHR22803">
    <property type="entry name" value="MANNOSE, PHOSPHOLIPASE, LECTIN RECEPTOR RELATED"/>
    <property type="match status" value="1"/>
</dbReference>
<sequence>SWMSVHHGHGRVQQVGRQAGGGPRRALGTLGTETPPPGPGSLGGHNPVGPRSERPVFQGLHRAQGAAWPTGSAEDKLYVQNRGSWVPKGDLECVGWTGDRSSLEADGGAGCPEGGGLGTQAQLQTVHTKLREAQSKLIQQESTLKELSERVTQSLAEASRDRENIRTELFRALEGVRLGNSSCEECPKSWLPFQGSCYLFSTQRATWVEAQRHCEGARAHLVIVGGLDEQGFLSRNTGGRGYWLGLRAVRRARRIQGYQWVDGVPLSFSLPATPPLNHCSHWNQGEPNDSLGREDCIMILRTGMWNDAPCDNRDDSWICEKRLSC</sequence>
<dbReference type="PROSITE" id="PS50041">
    <property type="entry name" value="C_TYPE_LECTIN_2"/>
    <property type="match status" value="1"/>
</dbReference>
<dbReference type="Pfam" id="PF00059">
    <property type="entry name" value="Lectin_C"/>
    <property type="match status" value="1"/>
</dbReference>
<dbReference type="SUPFAM" id="SSF56436">
    <property type="entry name" value="C-type lectin-like"/>
    <property type="match status" value="1"/>
</dbReference>
<protein>
    <recommendedName>
        <fullName evidence="5">C-type lectin domain-containing protein</fullName>
    </recommendedName>
</protein>
<dbReference type="InterPro" id="IPR050111">
    <property type="entry name" value="C-type_lectin/snaclec_domain"/>
</dbReference>
<dbReference type="EMBL" id="RWIC01001976">
    <property type="protein sequence ID" value="TKC34242.1"/>
    <property type="molecule type" value="Genomic_DNA"/>
</dbReference>
<keyword evidence="2" id="KW-1015">Disulfide bond</keyword>
<dbReference type="Proteomes" id="UP000308365">
    <property type="component" value="Unassembled WGS sequence"/>
</dbReference>
<dbReference type="PROSITE" id="PS00615">
    <property type="entry name" value="C_TYPE_LECTIN_1"/>
    <property type="match status" value="1"/>
</dbReference>
<comment type="caution">
    <text evidence="6">The sequence shown here is derived from an EMBL/GenBank/DDBJ whole genome shotgun (WGS) entry which is preliminary data.</text>
</comment>
<dbReference type="SMART" id="SM00034">
    <property type="entry name" value="CLECT"/>
    <property type="match status" value="1"/>
</dbReference>
<evidence type="ECO:0000256" key="2">
    <source>
        <dbReference type="ARBA" id="ARBA00023157"/>
    </source>
</evidence>
<dbReference type="InterPro" id="IPR016187">
    <property type="entry name" value="CTDL_fold"/>
</dbReference>
<accession>A0A4U1EDU7</accession>
<feature type="coiled-coil region" evidence="3">
    <location>
        <begin position="130"/>
        <end position="168"/>
    </location>
</feature>
<dbReference type="AlphaFoldDB" id="A0A4U1EDU7"/>
<proteinExistence type="predicted"/>
<feature type="region of interest" description="Disordered" evidence="4">
    <location>
        <begin position="1"/>
        <end position="54"/>
    </location>
</feature>
<organism evidence="6 7">
    <name type="scientific">Monodon monoceros</name>
    <name type="common">Narwhal</name>
    <name type="synonym">Ceratodon monodon</name>
    <dbReference type="NCBI Taxonomy" id="40151"/>
    <lineage>
        <taxon>Eukaryota</taxon>
        <taxon>Metazoa</taxon>
        <taxon>Chordata</taxon>
        <taxon>Craniata</taxon>
        <taxon>Vertebrata</taxon>
        <taxon>Euteleostomi</taxon>
        <taxon>Mammalia</taxon>
        <taxon>Eutheria</taxon>
        <taxon>Laurasiatheria</taxon>
        <taxon>Artiodactyla</taxon>
        <taxon>Whippomorpha</taxon>
        <taxon>Cetacea</taxon>
        <taxon>Odontoceti</taxon>
        <taxon>Monodontidae</taxon>
        <taxon>Monodon</taxon>
    </lineage>
</organism>
<dbReference type="InterPro" id="IPR018378">
    <property type="entry name" value="C-type_lectin_CS"/>
</dbReference>
<evidence type="ECO:0000313" key="7">
    <source>
        <dbReference type="Proteomes" id="UP000308365"/>
    </source>
</evidence>
<evidence type="ECO:0000256" key="3">
    <source>
        <dbReference type="SAM" id="Coils"/>
    </source>
</evidence>
<feature type="domain" description="C-type lectin" evidence="5">
    <location>
        <begin position="193"/>
        <end position="313"/>
    </location>
</feature>
<keyword evidence="1" id="KW-0430">Lectin</keyword>
<dbReference type="InterPro" id="IPR016186">
    <property type="entry name" value="C-type_lectin-like/link_sf"/>
</dbReference>
<name>A0A4U1EDU7_MONMO</name>
<dbReference type="GO" id="GO:0030246">
    <property type="term" value="F:carbohydrate binding"/>
    <property type="evidence" value="ECO:0007669"/>
    <property type="project" value="UniProtKB-KW"/>
</dbReference>
<evidence type="ECO:0000313" key="6">
    <source>
        <dbReference type="EMBL" id="TKC34242.1"/>
    </source>
</evidence>
<feature type="non-terminal residue" evidence="6">
    <location>
        <position position="1"/>
    </location>
</feature>
<reference evidence="7" key="1">
    <citation type="journal article" date="2019" name="IScience">
        <title>Narwhal Genome Reveals Long-Term Low Genetic Diversity despite Current Large Abundance Size.</title>
        <authorList>
            <person name="Westbury M.V."/>
            <person name="Petersen B."/>
            <person name="Garde E."/>
            <person name="Heide-Jorgensen M.P."/>
            <person name="Lorenzen E.D."/>
        </authorList>
    </citation>
    <scope>NUCLEOTIDE SEQUENCE [LARGE SCALE GENOMIC DNA]</scope>
</reference>
<feature type="compositionally biased region" description="Basic residues" evidence="4">
    <location>
        <begin position="1"/>
        <end position="10"/>
    </location>
</feature>
<evidence type="ECO:0000256" key="1">
    <source>
        <dbReference type="ARBA" id="ARBA00022734"/>
    </source>
</evidence>
<keyword evidence="3" id="KW-0175">Coiled coil</keyword>
<evidence type="ECO:0000256" key="4">
    <source>
        <dbReference type="SAM" id="MobiDB-lite"/>
    </source>
</evidence>
<evidence type="ECO:0000259" key="5">
    <source>
        <dbReference type="PROSITE" id="PS50041"/>
    </source>
</evidence>
<dbReference type="InterPro" id="IPR001304">
    <property type="entry name" value="C-type_lectin-like"/>
</dbReference>
<gene>
    <name evidence="6" type="ORF">EI555_021187</name>
</gene>
<dbReference type="Gene3D" id="3.10.100.10">
    <property type="entry name" value="Mannose-Binding Protein A, subunit A"/>
    <property type="match status" value="1"/>
</dbReference>